<dbReference type="SUPFAM" id="SSF48452">
    <property type="entry name" value="TPR-like"/>
    <property type="match status" value="1"/>
</dbReference>
<evidence type="ECO:0000259" key="6">
    <source>
        <dbReference type="PROSITE" id="PS51123"/>
    </source>
</evidence>
<dbReference type="RefSeq" id="WP_229991146.1">
    <property type="nucleotide sequence ID" value="NZ_JAJJMO010000001.1"/>
</dbReference>
<dbReference type="InterPro" id="IPR006665">
    <property type="entry name" value="OmpA-like"/>
</dbReference>
<dbReference type="InterPro" id="IPR008969">
    <property type="entry name" value="CarboxyPept-like_regulatory"/>
</dbReference>
<gene>
    <name evidence="7" type="ORF">LNQ49_22315</name>
</gene>
<evidence type="ECO:0000313" key="8">
    <source>
        <dbReference type="Proteomes" id="UP001430919"/>
    </source>
</evidence>
<keyword evidence="3" id="KW-0998">Cell outer membrane</keyword>
<dbReference type="SUPFAM" id="SSF49464">
    <property type="entry name" value="Carboxypeptidase regulatory domain-like"/>
    <property type="match status" value="1"/>
</dbReference>
<evidence type="ECO:0000256" key="1">
    <source>
        <dbReference type="ARBA" id="ARBA00004442"/>
    </source>
</evidence>
<organism evidence="7 8">
    <name type="scientific">Flavobacterium pisciphilum</name>
    <dbReference type="NCBI Taxonomy" id="2893755"/>
    <lineage>
        <taxon>Bacteria</taxon>
        <taxon>Pseudomonadati</taxon>
        <taxon>Bacteroidota</taxon>
        <taxon>Flavobacteriia</taxon>
        <taxon>Flavobacteriales</taxon>
        <taxon>Flavobacteriaceae</taxon>
        <taxon>Flavobacterium</taxon>
    </lineage>
</organism>
<dbReference type="Gene3D" id="2.120.10.30">
    <property type="entry name" value="TolB, C-terminal domain"/>
    <property type="match status" value="1"/>
</dbReference>
<sequence length="645" mass="72896">MKLKLLLFFFFSISVAFAQKREIKAADKNFDQFAYINAIKIYENIVEKGYKSTDLFQKLGDGYYFNGELIKAEKWYKALFDLNEKVPTEYYYRYAQALKAIGDYKKADAILEQFSMKSGQDSRAQLYNKQKDYLEVIKKNSGRYTVENAGINSKYSDYGTSFLGNQLVFTSARDTMGFIKRKDKWTNQSFTSLYTSIIDDNGNLSTPKRFLGAVTTRVNESTPVFTKDGQTMYFTRNNFLDGKKQKSKDKTTLLKIYKAVLKNNVWADITELPFNSNEYSVAHPALSPDEKTLYFASNMPGTKGTSDIFKVAINTDGSFGIPENLGDKINTEGKETFPFISETNELYFASDGHPGLGGLDIFVSPLEKNNTYQRVYNIGAPVNSNSDDFAFWINTQSKHGFFSTNRKEAVGYDDIYKLQEILPLQFGCEQILVGIITDEISTMPLANTQVQLFDSKFNLLKEVSTNENGAYTLEVVCEESYYLRAVHKDYEIKEVSLTTPKTTGKTKQDIALGKQIKTVTTGDDLAKVFGISNIHFDLDKSNINANAAQDLAKIIAVMDEYPTMKIAIQSHTDSRASAQYNLKLSEKRAQTTIRFLIKKGIDKNRLTAKGYGESQLVNGCTDNVPCTEAQHQANRRSEFIIDMGK</sequence>
<feature type="signal peptide" evidence="5">
    <location>
        <begin position="1"/>
        <end position="18"/>
    </location>
</feature>
<keyword evidence="5" id="KW-0732">Signal</keyword>
<feature type="domain" description="OmpA-like" evidence="6">
    <location>
        <begin position="523"/>
        <end position="645"/>
    </location>
</feature>
<dbReference type="PROSITE" id="PS51123">
    <property type="entry name" value="OMPA_2"/>
    <property type="match status" value="1"/>
</dbReference>
<dbReference type="Gene3D" id="1.25.40.10">
    <property type="entry name" value="Tetratricopeptide repeat domain"/>
    <property type="match status" value="1"/>
</dbReference>
<dbReference type="SUPFAM" id="SSF82171">
    <property type="entry name" value="DPP6 N-terminal domain-like"/>
    <property type="match status" value="1"/>
</dbReference>
<keyword evidence="8" id="KW-1185">Reference proteome</keyword>
<dbReference type="InterPro" id="IPR011659">
    <property type="entry name" value="WD40"/>
</dbReference>
<dbReference type="EMBL" id="JAJJMO010000001">
    <property type="protein sequence ID" value="MCC9074332.1"/>
    <property type="molecule type" value="Genomic_DNA"/>
</dbReference>
<dbReference type="Pfam" id="PF07676">
    <property type="entry name" value="PD40"/>
    <property type="match status" value="3"/>
</dbReference>
<reference evidence="7" key="1">
    <citation type="submission" date="2021-11" db="EMBL/GenBank/DDBJ databases">
        <title>Description of novel Flavobacterium species.</title>
        <authorList>
            <person name="Saticioglu I.B."/>
            <person name="Ay H."/>
            <person name="Altun S."/>
            <person name="Duman M."/>
        </authorList>
    </citation>
    <scope>NUCLEOTIDE SEQUENCE</scope>
    <source>
        <strain evidence="7">F-65</strain>
    </source>
</reference>
<comment type="caution">
    <text evidence="7">The sequence shown here is derived from an EMBL/GenBank/DDBJ whole genome shotgun (WGS) entry which is preliminary data.</text>
</comment>
<accession>A0ABS8MZX9</accession>
<evidence type="ECO:0000256" key="5">
    <source>
        <dbReference type="SAM" id="SignalP"/>
    </source>
</evidence>
<dbReference type="InterPro" id="IPR050330">
    <property type="entry name" value="Bact_OuterMem_StrucFunc"/>
</dbReference>
<dbReference type="PRINTS" id="PR01021">
    <property type="entry name" value="OMPADOMAIN"/>
</dbReference>
<evidence type="ECO:0000256" key="3">
    <source>
        <dbReference type="ARBA" id="ARBA00023237"/>
    </source>
</evidence>
<evidence type="ECO:0000256" key="2">
    <source>
        <dbReference type="ARBA" id="ARBA00023136"/>
    </source>
</evidence>
<dbReference type="SUPFAM" id="SSF103088">
    <property type="entry name" value="OmpA-like"/>
    <property type="match status" value="1"/>
</dbReference>
<dbReference type="InterPro" id="IPR006664">
    <property type="entry name" value="OMP_bac"/>
</dbReference>
<protein>
    <submittedName>
        <fullName evidence="7">OmpA family protein</fullName>
    </submittedName>
</protein>
<evidence type="ECO:0000313" key="7">
    <source>
        <dbReference type="EMBL" id="MCC9074332.1"/>
    </source>
</evidence>
<dbReference type="CDD" id="cd07185">
    <property type="entry name" value="OmpA_C-like"/>
    <property type="match status" value="1"/>
</dbReference>
<dbReference type="Pfam" id="PF00691">
    <property type="entry name" value="OmpA"/>
    <property type="match status" value="1"/>
</dbReference>
<proteinExistence type="predicted"/>
<dbReference type="PANTHER" id="PTHR30329:SF21">
    <property type="entry name" value="LIPOPROTEIN YIAD-RELATED"/>
    <property type="match status" value="1"/>
</dbReference>
<dbReference type="InterPro" id="IPR011042">
    <property type="entry name" value="6-blade_b-propeller_TolB-like"/>
</dbReference>
<dbReference type="PANTHER" id="PTHR30329">
    <property type="entry name" value="STATOR ELEMENT OF FLAGELLAR MOTOR COMPLEX"/>
    <property type="match status" value="1"/>
</dbReference>
<dbReference type="InterPro" id="IPR036737">
    <property type="entry name" value="OmpA-like_sf"/>
</dbReference>
<evidence type="ECO:0000256" key="4">
    <source>
        <dbReference type="PROSITE-ProRule" id="PRU00473"/>
    </source>
</evidence>
<dbReference type="Gene3D" id="2.60.40.1120">
    <property type="entry name" value="Carboxypeptidase-like, regulatory domain"/>
    <property type="match status" value="1"/>
</dbReference>
<comment type="subcellular location">
    <subcellularLocation>
        <location evidence="1">Cell outer membrane</location>
    </subcellularLocation>
</comment>
<dbReference type="Gene3D" id="3.30.1330.60">
    <property type="entry name" value="OmpA-like domain"/>
    <property type="match status" value="1"/>
</dbReference>
<feature type="chain" id="PRO_5046190463" evidence="5">
    <location>
        <begin position="19"/>
        <end position="645"/>
    </location>
</feature>
<dbReference type="InterPro" id="IPR011990">
    <property type="entry name" value="TPR-like_helical_dom_sf"/>
</dbReference>
<keyword evidence="2 4" id="KW-0472">Membrane</keyword>
<dbReference type="Proteomes" id="UP001430919">
    <property type="component" value="Unassembled WGS sequence"/>
</dbReference>
<name>A0ABS8MZX9_9FLAO</name>